<dbReference type="Proteomes" id="UP000051643">
    <property type="component" value="Unassembled WGS sequence"/>
</dbReference>
<keyword evidence="3" id="KW-1185">Reference proteome</keyword>
<feature type="chain" id="PRO_5006389235" evidence="1">
    <location>
        <begin position="25"/>
        <end position="138"/>
    </location>
</feature>
<dbReference type="STRING" id="270918.APR42_15415"/>
<gene>
    <name evidence="2" type="ORF">APR42_15415</name>
</gene>
<sequence>MQSFNKIIAVSLVLAVMFASSSFTVNMHFCCDKLVDMAVLNKAQVCDNAVKAQTNPSKKCSFEKKGCCANKSIVKESGDNFQKASFEMENHKLIFLHTFFYTYVNLFEGLEQNIIPFRDYDPPLIPKDFQVLHEVYLI</sequence>
<feature type="signal peptide" evidence="1">
    <location>
        <begin position="1"/>
        <end position="24"/>
    </location>
</feature>
<comment type="caution">
    <text evidence="2">The sequence shown here is derived from an EMBL/GenBank/DDBJ whole genome shotgun (WGS) entry which is preliminary data.</text>
</comment>
<dbReference type="InterPro" id="IPR058512">
    <property type="entry name" value="DUF8199"/>
</dbReference>
<dbReference type="EMBL" id="LKTP01000004">
    <property type="protein sequence ID" value="KRG29823.1"/>
    <property type="molecule type" value="Genomic_DNA"/>
</dbReference>
<protein>
    <submittedName>
        <fullName evidence="2">Uncharacterized protein</fullName>
    </submittedName>
</protein>
<evidence type="ECO:0000313" key="2">
    <source>
        <dbReference type="EMBL" id="KRG29823.1"/>
    </source>
</evidence>
<evidence type="ECO:0000313" key="3">
    <source>
        <dbReference type="Proteomes" id="UP000051643"/>
    </source>
</evidence>
<dbReference type="GeneID" id="94369543"/>
<proteinExistence type="predicted"/>
<name>A0A0Q9Z9Z7_9FLAO</name>
<dbReference type="NCBIfam" id="NF047658">
    <property type="entry name" value="HYC_CC_PP"/>
    <property type="match status" value="1"/>
</dbReference>
<dbReference type="InterPro" id="IPR058060">
    <property type="entry name" value="HYC_CC_PP"/>
</dbReference>
<accession>A0A0Q9Z9Z7</accession>
<dbReference type="AlphaFoldDB" id="A0A0Q9Z9Z7"/>
<organism evidence="2 3">
    <name type="scientific">Salegentibacter mishustinae</name>
    <dbReference type="NCBI Taxonomy" id="270918"/>
    <lineage>
        <taxon>Bacteria</taxon>
        <taxon>Pseudomonadati</taxon>
        <taxon>Bacteroidota</taxon>
        <taxon>Flavobacteriia</taxon>
        <taxon>Flavobacteriales</taxon>
        <taxon>Flavobacteriaceae</taxon>
        <taxon>Salegentibacter</taxon>
    </lineage>
</organism>
<evidence type="ECO:0000256" key="1">
    <source>
        <dbReference type="SAM" id="SignalP"/>
    </source>
</evidence>
<reference evidence="2" key="1">
    <citation type="submission" date="2015-10" db="EMBL/GenBank/DDBJ databases">
        <title>Draft genome sequence of Salegentibacter mishustinae KCTC 12263.</title>
        <authorList>
            <person name="Lin W."/>
            <person name="Zheng Q."/>
        </authorList>
    </citation>
    <scope>NUCLEOTIDE SEQUENCE [LARGE SCALE GENOMIC DNA]</scope>
    <source>
        <strain evidence="2">KCTC 12263</strain>
    </source>
</reference>
<keyword evidence="1" id="KW-0732">Signal</keyword>
<dbReference type="OrthoDB" id="1493875at2"/>
<dbReference type="RefSeq" id="WP_027884435.1">
    <property type="nucleotide sequence ID" value="NZ_BMWR01000010.1"/>
</dbReference>
<dbReference type="Pfam" id="PF26622">
    <property type="entry name" value="DUF8199"/>
    <property type="match status" value="1"/>
</dbReference>